<sequence>MAIRPYKRNIPLHYTLHPTPYTTAASPYTLHPTRRRLPPTPYTLHDGGFPLHPTLYTLHPFLRYNC</sequence>
<evidence type="ECO:0000313" key="1">
    <source>
        <dbReference type="EMBL" id="XCM38350.1"/>
    </source>
</evidence>
<proteinExistence type="predicted"/>
<accession>A0AAU8JGJ3</accession>
<gene>
    <name evidence="1" type="ORF">ABWT76_001193</name>
</gene>
<organism evidence="1">
    <name type="scientific">Planktothricoides raciborskii GIHE-MW2</name>
    <dbReference type="NCBI Taxonomy" id="2792601"/>
    <lineage>
        <taxon>Bacteria</taxon>
        <taxon>Bacillati</taxon>
        <taxon>Cyanobacteriota</taxon>
        <taxon>Cyanophyceae</taxon>
        <taxon>Oscillatoriophycideae</taxon>
        <taxon>Oscillatoriales</taxon>
        <taxon>Oscillatoriaceae</taxon>
        <taxon>Planktothricoides</taxon>
    </lineage>
</organism>
<reference evidence="1" key="1">
    <citation type="submission" date="2024-07" db="EMBL/GenBank/DDBJ databases">
        <authorList>
            <person name="Kim Y.J."/>
            <person name="Jeong J.Y."/>
        </authorList>
    </citation>
    <scope>NUCLEOTIDE SEQUENCE</scope>
    <source>
        <strain evidence="1">GIHE-MW2</strain>
    </source>
</reference>
<dbReference type="AlphaFoldDB" id="A0AAU8JGJ3"/>
<dbReference type="EMBL" id="CP159837">
    <property type="protein sequence ID" value="XCM38350.1"/>
    <property type="molecule type" value="Genomic_DNA"/>
</dbReference>
<protein>
    <submittedName>
        <fullName evidence="1">Uncharacterized protein</fullName>
    </submittedName>
</protein>
<dbReference type="RefSeq" id="WP_190879039.1">
    <property type="nucleotide sequence ID" value="NZ_CP159837.1"/>
</dbReference>
<name>A0AAU8JGJ3_9CYAN</name>